<feature type="transmembrane region" description="Helical" evidence="1">
    <location>
        <begin position="140"/>
        <end position="163"/>
    </location>
</feature>
<dbReference type="Pfam" id="PF12291">
    <property type="entry name" value="DUF3623"/>
    <property type="match status" value="1"/>
</dbReference>
<evidence type="ECO:0000313" key="2">
    <source>
        <dbReference type="EMBL" id="MFD0917817.1"/>
    </source>
</evidence>
<dbReference type="RefSeq" id="WP_377213665.1">
    <property type="nucleotide sequence ID" value="NZ_JBHTJV010000025.1"/>
</dbReference>
<keyword evidence="1" id="KW-0812">Transmembrane</keyword>
<dbReference type="EMBL" id="JBHTJV010000025">
    <property type="protein sequence ID" value="MFD0917817.1"/>
    <property type="molecule type" value="Genomic_DNA"/>
</dbReference>
<dbReference type="Proteomes" id="UP001597101">
    <property type="component" value="Unassembled WGS sequence"/>
</dbReference>
<feature type="transmembrane region" description="Helical" evidence="1">
    <location>
        <begin position="36"/>
        <end position="57"/>
    </location>
</feature>
<feature type="transmembrane region" description="Helical" evidence="1">
    <location>
        <begin position="64"/>
        <end position="86"/>
    </location>
</feature>
<feature type="transmembrane region" description="Helical" evidence="1">
    <location>
        <begin position="218"/>
        <end position="237"/>
    </location>
</feature>
<sequence length="263" mass="29207">MMHTLLPVAFVTLLWWSSTGAVLWLANGRTEQLHFRLLGITLTCAFGFAGLIVASTSDAAWSPYLAFISALAVWGWIEFTFLAGMVTGPHFGDCPPDASERQRFRLAFRTIMHHEFTLLAALIGIWAINHVSGNMMGFYTFALLWLMRLSAKLTIFSGAPTLSIDMMPHRLAHMKTYFRVDRIGPVFWASIVTNSVLLVAAIWCLMNEKISADAHVGLVMLTTLVALAVLEHLFMVLPMRDSALWGWAMSEENDKKAAATAAE</sequence>
<reference evidence="3" key="1">
    <citation type="journal article" date="2019" name="Int. J. Syst. Evol. Microbiol.">
        <title>The Global Catalogue of Microorganisms (GCM) 10K type strain sequencing project: providing services to taxonomists for standard genome sequencing and annotation.</title>
        <authorList>
            <consortium name="The Broad Institute Genomics Platform"/>
            <consortium name="The Broad Institute Genome Sequencing Center for Infectious Disease"/>
            <person name="Wu L."/>
            <person name="Ma J."/>
        </authorList>
    </citation>
    <scope>NUCLEOTIDE SEQUENCE [LARGE SCALE GENOMIC DNA]</scope>
    <source>
        <strain evidence="3">CCUG 60023</strain>
    </source>
</reference>
<dbReference type="InterPro" id="IPR017496">
    <property type="entry name" value="Photo_alph_chp2"/>
</dbReference>
<comment type="caution">
    <text evidence="2">The sequence shown here is derived from an EMBL/GenBank/DDBJ whole genome shotgun (WGS) entry which is preliminary data.</text>
</comment>
<protein>
    <submittedName>
        <fullName evidence="2">Photosynthetic complex assembly protein PuhE</fullName>
    </submittedName>
</protein>
<evidence type="ECO:0000256" key="1">
    <source>
        <dbReference type="SAM" id="Phobius"/>
    </source>
</evidence>
<evidence type="ECO:0000313" key="3">
    <source>
        <dbReference type="Proteomes" id="UP001597101"/>
    </source>
</evidence>
<proteinExistence type="predicted"/>
<name>A0ABW3FNU6_9HYPH</name>
<keyword evidence="1" id="KW-0472">Membrane</keyword>
<accession>A0ABW3FNU6</accession>
<organism evidence="2 3">
    <name type="scientific">Pseudahrensia aquimaris</name>
    <dbReference type="NCBI Taxonomy" id="744461"/>
    <lineage>
        <taxon>Bacteria</taxon>
        <taxon>Pseudomonadati</taxon>
        <taxon>Pseudomonadota</taxon>
        <taxon>Alphaproteobacteria</taxon>
        <taxon>Hyphomicrobiales</taxon>
        <taxon>Ahrensiaceae</taxon>
        <taxon>Pseudahrensia</taxon>
    </lineage>
</organism>
<gene>
    <name evidence="2" type="primary">puhE</name>
    <name evidence="2" type="ORF">ACFQ14_15540</name>
</gene>
<keyword evidence="1" id="KW-1133">Transmembrane helix</keyword>
<dbReference type="NCBIfam" id="TIGR03055">
    <property type="entry name" value="photo_alph_chp2"/>
    <property type="match status" value="1"/>
</dbReference>
<keyword evidence="3" id="KW-1185">Reference proteome</keyword>
<feature type="transmembrane region" description="Helical" evidence="1">
    <location>
        <begin position="183"/>
        <end position="206"/>
    </location>
</feature>
<feature type="transmembrane region" description="Helical" evidence="1">
    <location>
        <begin position="106"/>
        <end position="128"/>
    </location>
</feature>